<dbReference type="KEGG" id="nta:107790939"/>
<dbReference type="InterPro" id="IPR036691">
    <property type="entry name" value="Endo/exonu/phosph_ase_sf"/>
</dbReference>
<dbReference type="Gene3D" id="3.60.10.10">
    <property type="entry name" value="Endonuclease/exonuclease/phosphatase"/>
    <property type="match status" value="1"/>
</dbReference>
<evidence type="ECO:0000313" key="1">
    <source>
        <dbReference type="RefSeq" id="XP_016468397.1"/>
    </source>
</evidence>
<proteinExistence type="predicted"/>
<name>A0A1S3ZVK6_TOBAC</name>
<accession>A0A1S3ZVK6</accession>
<organism evidence="1">
    <name type="scientific">Nicotiana tabacum</name>
    <name type="common">Common tobacco</name>
    <dbReference type="NCBI Taxonomy" id="4097"/>
    <lineage>
        <taxon>Eukaryota</taxon>
        <taxon>Viridiplantae</taxon>
        <taxon>Streptophyta</taxon>
        <taxon>Embryophyta</taxon>
        <taxon>Tracheophyta</taxon>
        <taxon>Spermatophyta</taxon>
        <taxon>Magnoliopsida</taxon>
        <taxon>eudicotyledons</taxon>
        <taxon>Gunneridae</taxon>
        <taxon>Pentapetalae</taxon>
        <taxon>asterids</taxon>
        <taxon>lamiids</taxon>
        <taxon>Solanales</taxon>
        <taxon>Solanaceae</taxon>
        <taxon>Nicotianoideae</taxon>
        <taxon>Nicotianeae</taxon>
        <taxon>Nicotiana</taxon>
    </lineage>
</organism>
<dbReference type="OrthoDB" id="418748at2759"/>
<dbReference type="SUPFAM" id="SSF56672">
    <property type="entry name" value="DNA/RNA polymerases"/>
    <property type="match status" value="1"/>
</dbReference>
<sequence>MVAAPVSTLFAKPAKGGGYHQLKIRDPNILKTAFRTCREVHKQHLRIIVQTLRGKTLYGKFSKSEFWLDSVRNDDFWWRARRARANSEEQPEGGDFNGHIGETAGGYDKVHGGFDFGERNEGGTSLMDFAKAFGLVIANSSFPKREEHLVTFQIAVAKTPIDYLLLRRCGRGLCKDCKVIPCEILLT</sequence>
<evidence type="ECO:0008006" key="2">
    <source>
        <dbReference type="Google" id="ProtNLM"/>
    </source>
</evidence>
<reference evidence="1" key="1">
    <citation type="submission" date="2025-08" db="UniProtKB">
        <authorList>
            <consortium name="RefSeq"/>
        </authorList>
    </citation>
    <scope>IDENTIFICATION</scope>
</reference>
<dbReference type="PaxDb" id="4097-A0A1S3ZVK6"/>
<dbReference type="STRING" id="4097.A0A1S3ZVK6"/>
<gene>
    <name evidence="1" type="primary">LOC107790939</name>
</gene>
<protein>
    <recommendedName>
        <fullName evidence="2">Craniofacial development protein 2-like</fullName>
    </recommendedName>
</protein>
<dbReference type="AlphaFoldDB" id="A0A1S3ZVK6"/>
<dbReference type="PANTHER" id="PTHR23227:SF67">
    <property type="entry name" value="CRANIOFACIAL DEVELOPMENT PROTEIN 2-LIKE"/>
    <property type="match status" value="1"/>
</dbReference>
<dbReference type="RefSeq" id="XP_016468397.1">
    <property type="nucleotide sequence ID" value="XM_016612911.1"/>
</dbReference>
<dbReference type="InterPro" id="IPR027124">
    <property type="entry name" value="Swc5/CFDP1/2"/>
</dbReference>
<dbReference type="PANTHER" id="PTHR23227">
    <property type="entry name" value="BUCENTAUR RELATED"/>
    <property type="match status" value="1"/>
</dbReference>
<dbReference type="InterPro" id="IPR043502">
    <property type="entry name" value="DNA/RNA_pol_sf"/>
</dbReference>